<dbReference type="Gene3D" id="3.30.465.10">
    <property type="match status" value="1"/>
</dbReference>
<dbReference type="InterPro" id="IPR016169">
    <property type="entry name" value="FAD-bd_PCMH_sub2"/>
</dbReference>
<comment type="caution">
    <text evidence="4">The sequence shown here is derived from an EMBL/GenBank/DDBJ whole genome shotgun (WGS) entry which is preliminary data.</text>
</comment>
<dbReference type="SUPFAM" id="SSF55447">
    <property type="entry name" value="CO dehydrogenase flavoprotein C-terminal domain-like"/>
    <property type="match status" value="1"/>
</dbReference>
<proteinExistence type="predicted"/>
<evidence type="ECO:0000259" key="3">
    <source>
        <dbReference type="PROSITE" id="PS51387"/>
    </source>
</evidence>
<dbReference type="InterPro" id="IPR051312">
    <property type="entry name" value="Diverse_Substr_Oxidored"/>
</dbReference>
<keyword evidence="5" id="KW-1185">Reference proteome</keyword>
<dbReference type="EC" id="1.17.1.4" evidence="4"/>
<feature type="domain" description="FAD-binding PCMH-type" evidence="3">
    <location>
        <begin position="1"/>
        <end position="164"/>
    </location>
</feature>
<evidence type="ECO:0000313" key="4">
    <source>
        <dbReference type="EMBL" id="OHW62464.1"/>
    </source>
</evidence>
<keyword evidence="2 4" id="KW-0560">Oxidoreductase</keyword>
<dbReference type="GO" id="GO:0004854">
    <property type="term" value="F:xanthine dehydrogenase activity"/>
    <property type="evidence" value="ECO:0007669"/>
    <property type="project" value="UniProtKB-EC"/>
</dbReference>
<dbReference type="AlphaFoldDB" id="A0A1S1V7I3"/>
<evidence type="ECO:0000313" key="5">
    <source>
        <dbReference type="Proteomes" id="UP000180254"/>
    </source>
</evidence>
<dbReference type="InterPro" id="IPR016166">
    <property type="entry name" value="FAD-bd_PCMH"/>
</dbReference>
<sequence>MITFGDYVRPKSLDEASELLKTKKPARIIGGGLYVRMGDRRIGLAVDLSDLELDYIKETDDSFEIGAMTSLRSLETDSALNAHYGDVFKQSLKDIVGVQLRNIATVGGTVYQKYGFSDVIPALLAVDAKVCFHSTGEISLKEYLAEDGFRRDVLEKVVIPKAKEVCASNQTIRISRGDYAMLVTVVAKIDGKYNVTVGARPRRAALALKAMDYLNSAGEVTEEVAIKAGELAAEELVFGTNTRGTAEYREDVCKVLIKRAVLEVSSCK</sequence>
<dbReference type="InterPro" id="IPR036683">
    <property type="entry name" value="CO_DH_flav_C_dom_sf"/>
</dbReference>
<evidence type="ECO:0000256" key="2">
    <source>
        <dbReference type="ARBA" id="ARBA00023002"/>
    </source>
</evidence>
<dbReference type="RefSeq" id="WP_071062361.1">
    <property type="nucleotide sequence ID" value="NZ_MKIE01000003.1"/>
</dbReference>
<keyword evidence="1" id="KW-0285">Flavoprotein</keyword>
<dbReference type="PANTHER" id="PTHR42659">
    <property type="entry name" value="XANTHINE DEHYDROGENASE SUBUNIT C-RELATED"/>
    <property type="match status" value="1"/>
</dbReference>
<dbReference type="PANTHER" id="PTHR42659:SF9">
    <property type="entry name" value="XANTHINE DEHYDROGENASE FAD-BINDING SUBUNIT XDHB-RELATED"/>
    <property type="match status" value="1"/>
</dbReference>
<organism evidence="4 5">
    <name type="scientific">Andreesenia angusta</name>
    <dbReference type="NCBI Taxonomy" id="39480"/>
    <lineage>
        <taxon>Bacteria</taxon>
        <taxon>Bacillati</taxon>
        <taxon>Bacillota</taxon>
        <taxon>Tissierellia</taxon>
        <taxon>Tissierellales</taxon>
        <taxon>Gottschalkiaceae</taxon>
        <taxon>Andreesenia</taxon>
    </lineage>
</organism>
<dbReference type="Gene3D" id="3.30.390.50">
    <property type="entry name" value="CO dehydrogenase flavoprotein, C-terminal domain"/>
    <property type="match status" value="1"/>
</dbReference>
<dbReference type="InterPro" id="IPR002346">
    <property type="entry name" value="Mopterin_DH_FAD-bd"/>
</dbReference>
<dbReference type="InterPro" id="IPR005107">
    <property type="entry name" value="CO_DH_flav_C"/>
</dbReference>
<dbReference type="Pfam" id="PF03450">
    <property type="entry name" value="CO_deh_flav_C"/>
    <property type="match status" value="1"/>
</dbReference>
<reference evidence="4 5" key="1">
    <citation type="submission" date="2016-09" db="EMBL/GenBank/DDBJ databases">
        <title>Genome sequence of Eubacterium angustum.</title>
        <authorList>
            <person name="Poehlein A."/>
            <person name="Daniel R."/>
        </authorList>
    </citation>
    <scope>NUCLEOTIDE SEQUENCE [LARGE SCALE GENOMIC DNA]</scope>
    <source>
        <strain evidence="4 5">DSM 1989</strain>
    </source>
</reference>
<dbReference type="PROSITE" id="PS51387">
    <property type="entry name" value="FAD_PCMH"/>
    <property type="match status" value="1"/>
</dbReference>
<dbReference type="Proteomes" id="UP000180254">
    <property type="component" value="Unassembled WGS sequence"/>
</dbReference>
<dbReference type="OrthoDB" id="9803647at2"/>
<gene>
    <name evidence="4" type="primary">pucC</name>
    <name evidence="4" type="ORF">EUAN_10260</name>
</gene>
<dbReference type="GO" id="GO:0071949">
    <property type="term" value="F:FAD binding"/>
    <property type="evidence" value="ECO:0007669"/>
    <property type="project" value="InterPro"/>
</dbReference>
<dbReference type="EMBL" id="MKIE01000003">
    <property type="protein sequence ID" value="OHW62464.1"/>
    <property type="molecule type" value="Genomic_DNA"/>
</dbReference>
<dbReference type="Pfam" id="PF00941">
    <property type="entry name" value="FAD_binding_5"/>
    <property type="match status" value="1"/>
</dbReference>
<name>A0A1S1V7I3_9FIRM</name>
<accession>A0A1S1V7I3</accession>
<protein>
    <submittedName>
        <fullName evidence="4">Putative xanthine dehydrogenase subunit C</fullName>
        <ecNumber evidence="4">1.17.1.4</ecNumber>
    </submittedName>
</protein>
<dbReference type="STRING" id="39480.EUAN_10260"/>
<dbReference type="InterPro" id="IPR036318">
    <property type="entry name" value="FAD-bd_PCMH-like_sf"/>
</dbReference>
<dbReference type="SUPFAM" id="SSF56176">
    <property type="entry name" value="FAD-binding/transporter-associated domain-like"/>
    <property type="match status" value="1"/>
</dbReference>
<evidence type="ECO:0000256" key="1">
    <source>
        <dbReference type="ARBA" id="ARBA00022630"/>
    </source>
</evidence>